<dbReference type="Pfam" id="PF21948">
    <property type="entry name" value="LplA-B_cat"/>
    <property type="match status" value="1"/>
</dbReference>
<feature type="domain" description="BPL/LPL catalytic" evidence="6">
    <location>
        <begin position="32"/>
        <end position="213"/>
    </location>
</feature>
<sequence>MHRYLQIVNLGKKEFGDFYKINHRFWLQRLANDINDSLIFVDHPHVIIVGNQGNSTEIKLPYAMARREDMPVSQTDWDGEMTYRGPGQLVIYPVMHLLRQGLTMDELMQKMENIFIILLHQYGIQAHILPGGIIAVDGCKIGSIDLEERQKVTRFSMVLNVNPRLSLLRMLQLEDNQAKGVTSMYHQLKKKVDVRQLKMHFISKFEEEFGYTMEDSSASLFA</sequence>
<name>A0ABT1Y3A5_9FIRM</name>
<keyword evidence="3 5" id="KW-0012">Acyltransferase</keyword>
<evidence type="ECO:0000256" key="5">
    <source>
        <dbReference type="PIRNR" id="PIRNR016262"/>
    </source>
</evidence>
<dbReference type="InterPro" id="IPR045864">
    <property type="entry name" value="aa-tRNA-synth_II/BPL/LPL"/>
</dbReference>
<dbReference type="InterPro" id="IPR004143">
    <property type="entry name" value="BPL_LPL_catalytic"/>
</dbReference>
<gene>
    <name evidence="7" type="ORF">NVS47_07460</name>
</gene>
<proteinExistence type="inferred from homology"/>
<reference evidence="7 8" key="1">
    <citation type="submission" date="2022-08" db="EMBL/GenBank/DDBJ databases">
        <title>Proteogenomics of the novel Dehalobacterium formicoaceticum strain EZ94 highlights a key role of methyltransferases during anaerobic dichloromethane degradation.</title>
        <authorList>
            <person name="Wasmund K."/>
        </authorList>
    </citation>
    <scope>NUCLEOTIDE SEQUENCE [LARGE SCALE GENOMIC DNA]</scope>
    <source>
        <strain evidence="7 8">EZ94</strain>
    </source>
</reference>
<dbReference type="EC" id="2.3.1.181" evidence="5"/>
<comment type="similarity">
    <text evidence="5">Belongs to the LipB family.</text>
</comment>
<evidence type="ECO:0000259" key="6">
    <source>
        <dbReference type="PROSITE" id="PS51733"/>
    </source>
</evidence>
<comment type="catalytic activity">
    <reaction evidence="5">
        <text>octanoyl-[ACP] + L-lysyl-[protein] = N(6)-octanoyl-L-lysyl-[protein] + holo-[ACP] + H(+)</text>
        <dbReference type="Rhea" id="RHEA:17665"/>
        <dbReference type="Rhea" id="RHEA-COMP:9636"/>
        <dbReference type="Rhea" id="RHEA-COMP:9685"/>
        <dbReference type="Rhea" id="RHEA-COMP:9752"/>
        <dbReference type="Rhea" id="RHEA-COMP:9928"/>
        <dbReference type="ChEBI" id="CHEBI:15378"/>
        <dbReference type="ChEBI" id="CHEBI:29969"/>
        <dbReference type="ChEBI" id="CHEBI:64479"/>
        <dbReference type="ChEBI" id="CHEBI:78463"/>
        <dbReference type="ChEBI" id="CHEBI:78809"/>
        <dbReference type="EC" id="2.3.1.181"/>
    </reaction>
</comment>
<comment type="function">
    <text evidence="4 5">Catalyzes the transfer of endogenously produced octanoic acid from octanoyl-acyl-carrier-protein onto the lipoyl domains of lipoate-dependent enzymes. Lipoyl-ACP can also act as a substrate although octanoyl-ACP is likely to be the physiological substrate.</text>
</comment>
<dbReference type="InterPro" id="IPR000544">
    <property type="entry name" value="Octanoyltransferase"/>
</dbReference>
<dbReference type="SUPFAM" id="SSF55681">
    <property type="entry name" value="Class II aaRS and biotin synthetases"/>
    <property type="match status" value="1"/>
</dbReference>
<dbReference type="PANTHER" id="PTHR10993">
    <property type="entry name" value="OCTANOYLTRANSFERASE"/>
    <property type="match status" value="1"/>
</dbReference>
<comment type="pathway">
    <text evidence="1 5">Protein modification; protein lipoylation via endogenous pathway; protein N(6)-(lipoyl)lysine from octanoyl-[acyl-carrier-protein]: step 1/2.</text>
</comment>
<dbReference type="Gene3D" id="3.30.930.10">
    <property type="entry name" value="Bira Bifunctional Protein, Domain 2"/>
    <property type="match status" value="1"/>
</dbReference>
<evidence type="ECO:0000256" key="1">
    <source>
        <dbReference type="ARBA" id="ARBA00004821"/>
    </source>
</evidence>
<dbReference type="PIRSF" id="PIRSF016262">
    <property type="entry name" value="LPLase"/>
    <property type="match status" value="1"/>
</dbReference>
<dbReference type="EMBL" id="JANPWE010000003">
    <property type="protein sequence ID" value="MCR6545353.1"/>
    <property type="molecule type" value="Genomic_DNA"/>
</dbReference>
<dbReference type="Proteomes" id="UP001524944">
    <property type="component" value="Unassembled WGS sequence"/>
</dbReference>
<evidence type="ECO:0000256" key="3">
    <source>
        <dbReference type="ARBA" id="ARBA00023315"/>
    </source>
</evidence>
<keyword evidence="8" id="KW-1185">Reference proteome</keyword>
<evidence type="ECO:0000313" key="8">
    <source>
        <dbReference type="Proteomes" id="UP001524944"/>
    </source>
</evidence>
<dbReference type="PANTHER" id="PTHR10993:SF7">
    <property type="entry name" value="LIPOYLTRANSFERASE 2, MITOCHONDRIAL-RELATED"/>
    <property type="match status" value="1"/>
</dbReference>
<evidence type="ECO:0000313" key="7">
    <source>
        <dbReference type="EMBL" id="MCR6545353.1"/>
    </source>
</evidence>
<comment type="caution">
    <text evidence="7">The sequence shown here is derived from an EMBL/GenBank/DDBJ whole genome shotgun (WGS) entry which is preliminary data.</text>
</comment>
<organism evidence="7 8">
    <name type="scientific">Dehalobacterium formicoaceticum</name>
    <dbReference type="NCBI Taxonomy" id="51515"/>
    <lineage>
        <taxon>Bacteria</taxon>
        <taxon>Bacillati</taxon>
        <taxon>Bacillota</taxon>
        <taxon>Clostridia</taxon>
        <taxon>Eubacteriales</taxon>
        <taxon>Peptococcaceae</taxon>
        <taxon>Dehalobacterium</taxon>
    </lineage>
</organism>
<dbReference type="PROSITE" id="PS51733">
    <property type="entry name" value="BPL_LPL_CATALYTIC"/>
    <property type="match status" value="1"/>
</dbReference>
<keyword evidence="2 5" id="KW-0808">Transferase</keyword>
<evidence type="ECO:0000256" key="2">
    <source>
        <dbReference type="ARBA" id="ARBA00022679"/>
    </source>
</evidence>
<evidence type="ECO:0000256" key="4">
    <source>
        <dbReference type="ARBA" id="ARBA00024732"/>
    </source>
</evidence>
<dbReference type="RefSeq" id="WP_089609366.1">
    <property type="nucleotide sequence ID" value="NZ_CP022121.1"/>
</dbReference>
<protein>
    <recommendedName>
        <fullName evidence="5">Octanoyltransferase</fullName>
        <ecNumber evidence="5">2.3.1.181</ecNumber>
    </recommendedName>
</protein>
<accession>A0ABT1Y3A5</accession>